<dbReference type="Gene3D" id="3.10.20.860">
    <property type="match status" value="1"/>
</dbReference>
<gene>
    <name evidence="1" type="ORF">MSSIT_2007</name>
</gene>
<dbReference type="CDD" id="cd12870">
    <property type="entry name" value="MqsA"/>
    <property type="match status" value="1"/>
</dbReference>
<name>A0A0E3L8L4_9EURY</name>
<dbReference type="NCBIfam" id="TIGR03831">
    <property type="entry name" value="YgiT_finger"/>
    <property type="match status" value="1"/>
</dbReference>
<protein>
    <recommendedName>
        <fullName evidence="3">YgiT-type zinc finger domain-containing protein</fullName>
    </recommendedName>
</protein>
<dbReference type="RefSeq" id="WP_082088957.1">
    <property type="nucleotide sequence ID" value="NZ_CP009506.1"/>
</dbReference>
<keyword evidence="2" id="KW-1185">Reference proteome</keyword>
<dbReference type="HOGENOM" id="CLU_174612_1_0_2"/>
<dbReference type="InterPro" id="IPR022453">
    <property type="entry name" value="Znf_MqsA-type"/>
</dbReference>
<accession>A0A0E3L8L4</accession>
<evidence type="ECO:0000313" key="1">
    <source>
        <dbReference type="EMBL" id="AKB28726.1"/>
    </source>
</evidence>
<organism evidence="1 2">
    <name type="scientific">Methanosarcina siciliae T4/M</name>
    <dbReference type="NCBI Taxonomy" id="1434120"/>
    <lineage>
        <taxon>Archaea</taxon>
        <taxon>Methanobacteriati</taxon>
        <taxon>Methanobacteriota</taxon>
        <taxon>Stenosarchaea group</taxon>
        <taxon>Methanomicrobia</taxon>
        <taxon>Methanosarcinales</taxon>
        <taxon>Methanosarcinaceae</taxon>
        <taxon>Methanosarcina</taxon>
    </lineage>
</organism>
<reference evidence="1 2" key="1">
    <citation type="submission" date="2014-07" db="EMBL/GenBank/DDBJ databases">
        <title>Methanogenic archaea and the global carbon cycle.</title>
        <authorList>
            <person name="Henriksen J.R."/>
            <person name="Luke J."/>
            <person name="Reinhart S."/>
            <person name="Benedict M.N."/>
            <person name="Youngblut N.D."/>
            <person name="Metcalf M.E."/>
            <person name="Whitaker R.J."/>
            <person name="Metcalf W.W."/>
        </authorList>
    </citation>
    <scope>NUCLEOTIDE SEQUENCE [LARGE SCALE GENOMIC DNA]</scope>
    <source>
        <strain evidence="1 2">T4/M</strain>
    </source>
</reference>
<dbReference type="KEGG" id="msw:MSSIT_2007"/>
<dbReference type="AlphaFoldDB" id="A0A0E3L8L4"/>
<dbReference type="GeneID" id="24860871"/>
<evidence type="ECO:0008006" key="3">
    <source>
        <dbReference type="Google" id="ProtNLM"/>
    </source>
</evidence>
<dbReference type="OrthoDB" id="120029at2157"/>
<sequence>MKPYRCVFCKSKLVKGKTEFVAKVGEQIIAIKDVSAYICENCGEAYYTPEVSRNVDIVMKRFHESKLLLHPVYFWSRLSRLTSFVRLNHYQYL</sequence>
<evidence type="ECO:0000313" key="2">
    <source>
        <dbReference type="Proteomes" id="UP000033111"/>
    </source>
</evidence>
<dbReference type="EMBL" id="CP009506">
    <property type="protein sequence ID" value="AKB28726.1"/>
    <property type="molecule type" value="Genomic_DNA"/>
</dbReference>
<dbReference type="Proteomes" id="UP000033111">
    <property type="component" value="Chromosome"/>
</dbReference>
<dbReference type="PATRIC" id="fig|1434120.4.peg.2595"/>
<proteinExistence type="predicted"/>